<sequence length="115" mass="12108">MPIMGPERGQHQPARCRALGVGSSQACAGAFVRVLRRLGGLAFQCHQRDNCAEALHTELGVDAAGLAELLQPLQLKHWCCVSDAAQYQVSGCNLAAPLVGLKPGTHPPSPSSLQN</sequence>
<dbReference type="EMBL" id="BSXT01003667">
    <property type="protein sequence ID" value="GMF55178.1"/>
    <property type="molecule type" value="Genomic_DNA"/>
</dbReference>
<name>A0A9W6Y845_9STRA</name>
<organism evidence="1 2">
    <name type="scientific">Phytophthora fragariaefolia</name>
    <dbReference type="NCBI Taxonomy" id="1490495"/>
    <lineage>
        <taxon>Eukaryota</taxon>
        <taxon>Sar</taxon>
        <taxon>Stramenopiles</taxon>
        <taxon>Oomycota</taxon>
        <taxon>Peronosporomycetes</taxon>
        <taxon>Peronosporales</taxon>
        <taxon>Peronosporaceae</taxon>
        <taxon>Phytophthora</taxon>
    </lineage>
</organism>
<comment type="caution">
    <text evidence="1">The sequence shown here is derived from an EMBL/GenBank/DDBJ whole genome shotgun (WGS) entry which is preliminary data.</text>
</comment>
<evidence type="ECO:0000313" key="1">
    <source>
        <dbReference type="EMBL" id="GMF55178.1"/>
    </source>
</evidence>
<dbReference type="Proteomes" id="UP001165121">
    <property type="component" value="Unassembled WGS sequence"/>
</dbReference>
<keyword evidence="2" id="KW-1185">Reference proteome</keyword>
<dbReference type="AlphaFoldDB" id="A0A9W6Y845"/>
<evidence type="ECO:0000313" key="2">
    <source>
        <dbReference type="Proteomes" id="UP001165121"/>
    </source>
</evidence>
<reference evidence="1" key="1">
    <citation type="submission" date="2023-04" db="EMBL/GenBank/DDBJ databases">
        <title>Phytophthora fragariaefolia NBRC 109709.</title>
        <authorList>
            <person name="Ichikawa N."/>
            <person name="Sato H."/>
            <person name="Tonouchi N."/>
        </authorList>
    </citation>
    <scope>NUCLEOTIDE SEQUENCE</scope>
    <source>
        <strain evidence="1">NBRC 109709</strain>
    </source>
</reference>
<accession>A0A9W6Y845</accession>
<protein>
    <submittedName>
        <fullName evidence="1">Unnamed protein product</fullName>
    </submittedName>
</protein>
<proteinExistence type="predicted"/>
<gene>
    <name evidence="1" type="ORF">Pfra01_002318300</name>
</gene>